<sequence length="95" mass="11273">MISTKQAISSSLDFVNEIFDELKNLKVEEIEFSNDDKFWKITLGWEELKEDHSAILANPSYNPLKRTYKTFYVDKEYGEVKKMKNWKENSENSNI</sequence>
<dbReference type="AlphaFoldDB" id="A0A166BDM1"/>
<name>A0A166BDM1_9EURY</name>
<dbReference type="PATRIC" id="fig|49547.3.peg.779"/>
<accession>A0A166BDM1</accession>
<organism evidence="1 2">
    <name type="scientific">Methanobrevibacter curvatus</name>
    <dbReference type="NCBI Taxonomy" id="49547"/>
    <lineage>
        <taxon>Archaea</taxon>
        <taxon>Methanobacteriati</taxon>
        <taxon>Methanobacteriota</taxon>
        <taxon>Methanomada group</taxon>
        <taxon>Methanobacteria</taxon>
        <taxon>Methanobacteriales</taxon>
        <taxon>Methanobacteriaceae</taxon>
        <taxon>Methanobrevibacter</taxon>
    </lineage>
</organism>
<protein>
    <submittedName>
        <fullName evidence="1">Uncharacterized protein</fullName>
    </submittedName>
</protein>
<comment type="caution">
    <text evidence="1">The sequence shown here is derived from an EMBL/GenBank/DDBJ whole genome shotgun (WGS) entry which is preliminary data.</text>
</comment>
<dbReference type="EMBL" id="LWMV01000154">
    <property type="protein sequence ID" value="KZX13192.1"/>
    <property type="molecule type" value="Genomic_DNA"/>
</dbReference>
<dbReference type="RefSeq" id="WP_067090308.1">
    <property type="nucleotide sequence ID" value="NZ_LWMV01000154.1"/>
</dbReference>
<evidence type="ECO:0000313" key="2">
    <source>
        <dbReference type="Proteomes" id="UP000077245"/>
    </source>
</evidence>
<dbReference type="Proteomes" id="UP000077245">
    <property type="component" value="Unassembled WGS sequence"/>
</dbReference>
<proteinExistence type="predicted"/>
<keyword evidence="2" id="KW-1185">Reference proteome</keyword>
<gene>
    <name evidence="1" type="ORF">MBCUR_07190</name>
</gene>
<reference evidence="1 2" key="1">
    <citation type="submission" date="2016-04" db="EMBL/GenBank/DDBJ databases">
        <title>Genome sequence of Methanobrevibacter curvatus DSM 11111.</title>
        <authorList>
            <person name="Poehlein A."/>
            <person name="Seedorf H."/>
            <person name="Daniel R."/>
        </authorList>
    </citation>
    <scope>NUCLEOTIDE SEQUENCE [LARGE SCALE GENOMIC DNA]</scope>
    <source>
        <strain evidence="1 2">DSM 11111</strain>
    </source>
</reference>
<evidence type="ECO:0000313" key="1">
    <source>
        <dbReference type="EMBL" id="KZX13192.1"/>
    </source>
</evidence>